<evidence type="ECO:0000256" key="1">
    <source>
        <dbReference type="ARBA" id="ARBA00022737"/>
    </source>
</evidence>
<dbReference type="PANTHER" id="PTHR47485">
    <property type="entry name" value="THYLAKOID LUMENAL 17.4 KDA PROTEIN, CHLOROPLASTIC"/>
    <property type="match status" value="1"/>
</dbReference>
<dbReference type="EMBL" id="BAAABX010000035">
    <property type="protein sequence ID" value="GAA0409339.1"/>
    <property type="molecule type" value="Genomic_DNA"/>
</dbReference>
<evidence type="ECO:0000313" key="3">
    <source>
        <dbReference type="Proteomes" id="UP001500879"/>
    </source>
</evidence>
<sequence>MEFRDLGEGRSIQRPSIDREDLVPYTGPVKGELSLSMSSIDGTDATGALAEGIISRSVLDHVQLADAAVSSLHLTDAVLQGADLSNGRWRNVYLSRVELAGCRGIGWQLTAAEARDVYAEDCRFDMAAIDLEKVRGAVAFVRCSFKEASFSGLLDRVIFQDCDLSGAEFAVVSARGCDLRDAELQGVRGMLSLRGARIRTAQVITAAEVLVTEAGLTVEP</sequence>
<evidence type="ECO:0008006" key="4">
    <source>
        <dbReference type="Google" id="ProtNLM"/>
    </source>
</evidence>
<comment type="caution">
    <text evidence="2">The sequence shown here is derived from an EMBL/GenBank/DDBJ whole genome shotgun (WGS) entry which is preliminary data.</text>
</comment>
<name>A0ABP3IL69_9ACTN</name>
<dbReference type="Proteomes" id="UP001500879">
    <property type="component" value="Unassembled WGS sequence"/>
</dbReference>
<organism evidence="2 3">
    <name type="scientific">Streptomyces luteireticuli</name>
    <dbReference type="NCBI Taxonomy" id="173858"/>
    <lineage>
        <taxon>Bacteria</taxon>
        <taxon>Bacillati</taxon>
        <taxon>Actinomycetota</taxon>
        <taxon>Actinomycetes</taxon>
        <taxon>Kitasatosporales</taxon>
        <taxon>Streptomycetaceae</taxon>
        <taxon>Streptomyces</taxon>
    </lineage>
</organism>
<proteinExistence type="predicted"/>
<accession>A0ABP3IL69</accession>
<evidence type="ECO:0000313" key="2">
    <source>
        <dbReference type="EMBL" id="GAA0409339.1"/>
    </source>
</evidence>
<keyword evidence="3" id="KW-1185">Reference proteome</keyword>
<dbReference type="RefSeq" id="WP_344024804.1">
    <property type="nucleotide sequence ID" value="NZ_BAAABX010000035.1"/>
</dbReference>
<keyword evidence="1" id="KW-0677">Repeat</keyword>
<gene>
    <name evidence="2" type="ORF">GCM10010357_33010</name>
</gene>
<protein>
    <recommendedName>
        <fullName evidence="4">Pentapeptide repeat-containing protein</fullName>
    </recommendedName>
</protein>
<dbReference type="Gene3D" id="2.160.20.80">
    <property type="entry name" value="E3 ubiquitin-protein ligase SopA"/>
    <property type="match status" value="1"/>
</dbReference>
<reference evidence="3" key="1">
    <citation type="journal article" date="2019" name="Int. J. Syst. Evol. Microbiol.">
        <title>The Global Catalogue of Microorganisms (GCM) 10K type strain sequencing project: providing services to taxonomists for standard genome sequencing and annotation.</title>
        <authorList>
            <consortium name="The Broad Institute Genomics Platform"/>
            <consortium name="The Broad Institute Genome Sequencing Center for Infectious Disease"/>
            <person name="Wu L."/>
            <person name="Ma J."/>
        </authorList>
    </citation>
    <scope>NUCLEOTIDE SEQUENCE [LARGE SCALE GENOMIC DNA]</scope>
    <source>
        <strain evidence="3">JCM 4788</strain>
    </source>
</reference>
<dbReference type="InterPro" id="IPR001646">
    <property type="entry name" value="5peptide_repeat"/>
</dbReference>
<dbReference type="PANTHER" id="PTHR47485:SF1">
    <property type="entry name" value="THYLAKOID LUMENAL 17.4 KDA PROTEIN, CHLOROPLASTIC"/>
    <property type="match status" value="1"/>
</dbReference>
<dbReference type="Pfam" id="PF00805">
    <property type="entry name" value="Pentapeptide"/>
    <property type="match status" value="2"/>
</dbReference>
<dbReference type="SUPFAM" id="SSF141571">
    <property type="entry name" value="Pentapeptide repeat-like"/>
    <property type="match status" value="1"/>
</dbReference>